<name>A0ABQ9H2G3_9NEOP</name>
<organism evidence="1 2">
    <name type="scientific">Dryococelus australis</name>
    <dbReference type="NCBI Taxonomy" id="614101"/>
    <lineage>
        <taxon>Eukaryota</taxon>
        <taxon>Metazoa</taxon>
        <taxon>Ecdysozoa</taxon>
        <taxon>Arthropoda</taxon>
        <taxon>Hexapoda</taxon>
        <taxon>Insecta</taxon>
        <taxon>Pterygota</taxon>
        <taxon>Neoptera</taxon>
        <taxon>Polyneoptera</taxon>
        <taxon>Phasmatodea</taxon>
        <taxon>Verophasmatodea</taxon>
        <taxon>Anareolatae</taxon>
        <taxon>Phasmatidae</taxon>
        <taxon>Eurycanthinae</taxon>
        <taxon>Dryococelus</taxon>
    </lineage>
</organism>
<sequence>MAVYSTVTCDMYKKSLNLVLKISTISMRQGPNDYCWVRVVGDSYSHCRSHRKGSANFFIFTRKIKLQHAQSCPTWK</sequence>
<protein>
    <submittedName>
        <fullName evidence="1">Uncharacterized protein</fullName>
    </submittedName>
</protein>
<proteinExistence type="predicted"/>
<comment type="caution">
    <text evidence="1">The sequence shown here is derived from an EMBL/GenBank/DDBJ whole genome shotgun (WGS) entry which is preliminary data.</text>
</comment>
<accession>A0ABQ9H2G3</accession>
<gene>
    <name evidence="1" type="ORF">PR048_019049</name>
</gene>
<dbReference type="Proteomes" id="UP001159363">
    <property type="component" value="Chromosome 6"/>
</dbReference>
<evidence type="ECO:0000313" key="2">
    <source>
        <dbReference type="Proteomes" id="UP001159363"/>
    </source>
</evidence>
<evidence type="ECO:0000313" key="1">
    <source>
        <dbReference type="EMBL" id="KAJ8878471.1"/>
    </source>
</evidence>
<reference evidence="1 2" key="1">
    <citation type="submission" date="2023-02" db="EMBL/GenBank/DDBJ databases">
        <title>LHISI_Scaffold_Assembly.</title>
        <authorList>
            <person name="Stuart O.P."/>
            <person name="Cleave R."/>
            <person name="Magrath M.J.L."/>
            <person name="Mikheyev A.S."/>
        </authorList>
    </citation>
    <scope>NUCLEOTIDE SEQUENCE [LARGE SCALE GENOMIC DNA]</scope>
    <source>
        <strain evidence="1">Daus_M_001</strain>
        <tissue evidence="1">Leg muscle</tissue>
    </source>
</reference>
<keyword evidence="2" id="KW-1185">Reference proteome</keyword>
<dbReference type="EMBL" id="JARBHB010000007">
    <property type="protein sequence ID" value="KAJ8878471.1"/>
    <property type="molecule type" value="Genomic_DNA"/>
</dbReference>